<keyword evidence="3" id="KW-1185">Reference proteome</keyword>
<sequence length="120" mass="13668">MLQESLEVMREGAFSDIRWNRQDFGHAALALGQAALCDTVPSASDLLEEKSRSDNNHTVSLELSRAKRTRLPRRRHTPFNSAGGCGRLGYGMKQEERMCFFLEEKKKAEGIDPDWGQIWK</sequence>
<gene>
    <name evidence="2" type="ORF">KC01_LOCUS37155</name>
</gene>
<name>A0AAV2MB70_KNICA</name>
<accession>A0AAV2MB70</accession>
<dbReference type="AlphaFoldDB" id="A0AAV2MB70"/>
<feature type="compositionally biased region" description="Basic residues" evidence="1">
    <location>
        <begin position="66"/>
        <end position="77"/>
    </location>
</feature>
<protein>
    <submittedName>
        <fullName evidence="2">Uncharacterized protein</fullName>
    </submittedName>
</protein>
<reference evidence="2 3" key="1">
    <citation type="submission" date="2024-04" db="EMBL/GenBank/DDBJ databases">
        <authorList>
            <person name="Waldvogel A.-M."/>
            <person name="Schoenle A."/>
        </authorList>
    </citation>
    <scope>NUCLEOTIDE SEQUENCE [LARGE SCALE GENOMIC DNA]</scope>
</reference>
<dbReference type="EMBL" id="OZ035829">
    <property type="protein sequence ID" value="CAL1610567.1"/>
    <property type="molecule type" value="Genomic_DNA"/>
</dbReference>
<evidence type="ECO:0000256" key="1">
    <source>
        <dbReference type="SAM" id="MobiDB-lite"/>
    </source>
</evidence>
<feature type="region of interest" description="Disordered" evidence="1">
    <location>
        <begin position="47"/>
        <end position="80"/>
    </location>
</feature>
<proteinExistence type="predicted"/>
<organism evidence="2 3">
    <name type="scientific">Knipowitschia caucasica</name>
    <name type="common">Caucasian dwarf goby</name>
    <name type="synonym">Pomatoschistus caucasicus</name>
    <dbReference type="NCBI Taxonomy" id="637954"/>
    <lineage>
        <taxon>Eukaryota</taxon>
        <taxon>Metazoa</taxon>
        <taxon>Chordata</taxon>
        <taxon>Craniata</taxon>
        <taxon>Vertebrata</taxon>
        <taxon>Euteleostomi</taxon>
        <taxon>Actinopterygii</taxon>
        <taxon>Neopterygii</taxon>
        <taxon>Teleostei</taxon>
        <taxon>Neoteleostei</taxon>
        <taxon>Acanthomorphata</taxon>
        <taxon>Gobiaria</taxon>
        <taxon>Gobiiformes</taxon>
        <taxon>Gobioidei</taxon>
        <taxon>Gobiidae</taxon>
        <taxon>Gobiinae</taxon>
        <taxon>Knipowitschia</taxon>
    </lineage>
</organism>
<evidence type="ECO:0000313" key="3">
    <source>
        <dbReference type="Proteomes" id="UP001497482"/>
    </source>
</evidence>
<evidence type="ECO:0000313" key="2">
    <source>
        <dbReference type="EMBL" id="CAL1610567.1"/>
    </source>
</evidence>
<dbReference type="Proteomes" id="UP001497482">
    <property type="component" value="Chromosome 7"/>
</dbReference>